<dbReference type="Pfam" id="PF02861">
    <property type="entry name" value="Clp_N"/>
    <property type="match status" value="1"/>
</dbReference>
<dbReference type="Pfam" id="PF17871">
    <property type="entry name" value="AAA_lid_9"/>
    <property type="match status" value="1"/>
</dbReference>
<dbReference type="Proteomes" id="UP000004067">
    <property type="component" value="Unassembled WGS sequence"/>
</dbReference>
<evidence type="ECO:0000313" key="11">
    <source>
        <dbReference type="Proteomes" id="UP000004067"/>
    </source>
</evidence>
<evidence type="ECO:0000256" key="6">
    <source>
        <dbReference type="RuleBase" id="RU004432"/>
    </source>
</evidence>
<reference evidence="10 11" key="1">
    <citation type="submission" date="2011-04" db="EMBL/GenBank/DDBJ databases">
        <authorList>
            <person name="Muzny D."/>
            <person name="Qin X."/>
            <person name="Deng J."/>
            <person name="Jiang H."/>
            <person name="Liu Y."/>
            <person name="Qu J."/>
            <person name="Song X.-Z."/>
            <person name="Zhang L."/>
            <person name="Thornton R."/>
            <person name="Coyle M."/>
            <person name="Francisco L."/>
            <person name="Jackson L."/>
            <person name="Javaid M."/>
            <person name="Korchina V."/>
            <person name="Kovar C."/>
            <person name="Mata R."/>
            <person name="Mathew T."/>
            <person name="Ngo R."/>
            <person name="Nguyen L."/>
            <person name="Nguyen N."/>
            <person name="Okwuonu G."/>
            <person name="Ongeri F."/>
            <person name="Pham C."/>
            <person name="Simmons D."/>
            <person name="Wilczek-Boney K."/>
            <person name="Hale W."/>
            <person name="Jakkamsetti A."/>
            <person name="Pham P."/>
            <person name="Ruth R."/>
            <person name="San Lucas F."/>
            <person name="Warren J."/>
            <person name="Zhang J."/>
            <person name="Zhao Z."/>
            <person name="Zhou C."/>
            <person name="Zhu D."/>
            <person name="Lee S."/>
            <person name="Bess C."/>
            <person name="Blankenburg K."/>
            <person name="Forbes L."/>
            <person name="Fu Q."/>
            <person name="Gubbala S."/>
            <person name="Hirani K."/>
            <person name="Jayaseelan J.C."/>
            <person name="Lara F."/>
            <person name="Munidasa M."/>
            <person name="Palculict T."/>
            <person name="Patil S."/>
            <person name="Pu L.-L."/>
            <person name="Saada N."/>
            <person name="Tang L."/>
            <person name="Weissenberger G."/>
            <person name="Zhu Y."/>
            <person name="Hemphill L."/>
            <person name="Shang Y."/>
            <person name="Youmans B."/>
            <person name="Ayvaz T."/>
            <person name="Ross M."/>
            <person name="Santibanez J."/>
            <person name="Aqrawi P."/>
            <person name="Gross S."/>
            <person name="Joshi V."/>
            <person name="Fowler G."/>
            <person name="Nazareth L."/>
            <person name="Reid J."/>
            <person name="Worley K."/>
            <person name="Petrosino J."/>
            <person name="Highlander S."/>
            <person name="Gibbs R."/>
        </authorList>
    </citation>
    <scope>NUCLEOTIDE SEQUENCE [LARGE SCALE GENOMIC DNA]</scope>
    <source>
        <strain evidence="10 11">DSM 2778</strain>
    </source>
</reference>
<feature type="domain" description="Clp R" evidence="9">
    <location>
        <begin position="21"/>
        <end position="166"/>
    </location>
</feature>
<dbReference type="SUPFAM" id="SSF52540">
    <property type="entry name" value="P-loop containing nucleoside triphosphate hydrolases"/>
    <property type="match status" value="2"/>
</dbReference>
<keyword evidence="3 6" id="KW-0067">ATP-binding</keyword>
<dbReference type="Pfam" id="PF00004">
    <property type="entry name" value="AAA"/>
    <property type="match status" value="1"/>
</dbReference>
<dbReference type="PROSITE" id="PS50151">
    <property type="entry name" value="UVR"/>
    <property type="match status" value="1"/>
</dbReference>
<dbReference type="GO" id="GO:0005524">
    <property type="term" value="F:ATP binding"/>
    <property type="evidence" value="ECO:0007669"/>
    <property type="project" value="UniProtKB-KW"/>
</dbReference>
<dbReference type="InterPro" id="IPR001270">
    <property type="entry name" value="ClpA/B"/>
</dbReference>
<keyword evidence="2 6" id="KW-0547">Nucleotide-binding</keyword>
<dbReference type="InterPro" id="IPR001943">
    <property type="entry name" value="UVR_dom"/>
</dbReference>
<dbReference type="STRING" id="888060.HMPREF9081_2167"/>
<feature type="domain" description="UVR" evidence="8">
    <location>
        <begin position="446"/>
        <end position="481"/>
    </location>
</feature>
<dbReference type="GO" id="GO:0034605">
    <property type="term" value="P:cellular response to heat"/>
    <property type="evidence" value="ECO:0007669"/>
    <property type="project" value="TreeGrafter"/>
</dbReference>
<evidence type="ECO:0000256" key="5">
    <source>
        <dbReference type="PROSITE-ProRule" id="PRU01251"/>
    </source>
</evidence>
<dbReference type="PROSITE" id="PS51903">
    <property type="entry name" value="CLP_R"/>
    <property type="match status" value="1"/>
</dbReference>
<dbReference type="Pfam" id="PF07724">
    <property type="entry name" value="AAA_2"/>
    <property type="match status" value="1"/>
</dbReference>
<dbReference type="CDD" id="cd00009">
    <property type="entry name" value="AAA"/>
    <property type="match status" value="1"/>
</dbReference>
<dbReference type="PROSITE" id="PS00871">
    <property type="entry name" value="CLPAB_2"/>
    <property type="match status" value="1"/>
</dbReference>
<protein>
    <submittedName>
        <fullName evidence="10">ATP-dependent Clp protease ATP-binding subunit ClpC</fullName>
    </submittedName>
</protein>
<dbReference type="InterPro" id="IPR028299">
    <property type="entry name" value="ClpA/B_CS2"/>
</dbReference>
<dbReference type="InterPro" id="IPR050130">
    <property type="entry name" value="ClpA_ClpB"/>
</dbReference>
<dbReference type="InterPro" id="IPR027417">
    <property type="entry name" value="P-loop_NTPase"/>
</dbReference>
<dbReference type="GO" id="GO:0008233">
    <property type="term" value="F:peptidase activity"/>
    <property type="evidence" value="ECO:0007669"/>
    <property type="project" value="UniProtKB-KW"/>
</dbReference>
<dbReference type="eggNOG" id="COG0542">
    <property type="taxonomic scope" value="Bacteria"/>
</dbReference>
<dbReference type="PANTHER" id="PTHR11638">
    <property type="entry name" value="ATP-DEPENDENT CLP PROTEASE"/>
    <property type="match status" value="1"/>
</dbReference>
<accession>F5RPI1</accession>
<keyword evidence="1 5" id="KW-0677">Repeat</keyword>
<gene>
    <name evidence="10" type="primary">clpC</name>
    <name evidence="10" type="ORF">HMPREF9081_2167</name>
</gene>
<keyword evidence="11" id="KW-1185">Reference proteome</keyword>
<evidence type="ECO:0000256" key="7">
    <source>
        <dbReference type="SAM" id="MobiDB-lite"/>
    </source>
</evidence>
<keyword evidence="10" id="KW-0378">Hydrolase</keyword>
<name>F5RPI1_9FIRM</name>
<comment type="similarity">
    <text evidence="6">Belongs to the ClpA/ClpB family.</text>
</comment>
<dbReference type="InterPro" id="IPR018368">
    <property type="entry name" value="ClpA/B_CS1"/>
</dbReference>
<sequence length="854" mass="95181">MCARSYKNIERRDEEGDSLNYRQFFTQAAIKAVEFSQYIAQRRGKGYIGTGQLLLGILHMRDTIAAEVLDKFGVDYDSAEQVIRSSDGFQDVLHPAEDVPYYTRRAQRVMQGAIDTAREERSFVTTEHILLSLLTESDGTAVHTIEDMDVDIEELQSEVLERMSNAEESKEKSPRRKPAKGDAKGKGLPASLKKFGRDLIGVARSGGLDPVIGRSSEIDRVIQILARRTKNNPILLGEAGVGKTAIAEGLAQRIADGEVPFLLEDKRVVTLSMTALVAGTKYRGEFEERLKNVVDDIIKAKNIILFIDEIHTLIRAGGAEGSLDAANILKPALARGEMQIIGATTLSEYKKYFAKDSALARRFQTVMVEEPSEEDAEKILRGLRGKYEEFHRARIEDAAVRAAVRLSKRYITDRCLPDKAIDLMDEAASRVRMKNIGDTDQITGLRTEIAEIVKQKDAAISGQDYEAAARLRDREQELRAQLDAARHGRDQRAEIVVTEDDIADVVAQWTGIPVQRIATKESDRLLALEKHISRRVIGQDEAVRAVSKAVRRARAGVKDPRRPIGSFLFLGSTGVGKTELARALAESVFGTEEAIIRFDMSEYMEKHTTSRLIGAPPGYVGYEEGGQLTDAVRKKPFSIILFDEVEKAHPDVFHMLLQVLEDGRLTDGQGLVTDFRNTIIIMTSNAGANHLRSTTGSIGFSIGQQAKGTDEERAKKRVIEEVRKIFRPEFLNRVDDMIVFNALGEPELTKIVDILLRDVKARLAEQELNIEISPSAKRVLISKGTDVKFGARPLRRAIQKNIEDELAERILARDFTAGDVISVRKAGDGLDFVKKDTSRNKRDKSEKQASYHEV</sequence>
<feature type="compositionally biased region" description="Basic and acidic residues" evidence="7">
    <location>
        <begin position="162"/>
        <end position="172"/>
    </location>
</feature>
<dbReference type="Gene3D" id="4.10.860.10">
    <property type="entry name" value="UVR domain"/>
    <property type="match status" value="1"/>
</dbReference>
<dbReference type="InterPro" id="IPR003959">
    <property type="entry name" value="ATPase_AAA_core"/>
</dbReference>
<dbReference type="Gene3D" id="3.40.50.300">
    <property type="entry name" value="P-loop containing nucleotide triphosphate hydrolases"/>
    <property type="match status" value="2"/>
</dbReference>
<dbReference type="PROSITE" id="PS00870">
    <property type="entry name" value="CLPAB_1"/>
    <property type="match status" value="1"/>
</dbReference>
<evidence type="ECO:0000256" key="1">
    <source>
        <dbReference type="ARBA" id="ARBA00022737"/>
    </source>
</evidence>
<dbReference type="PRINTS" id="PR00300">
    <property type="entry name" value="CLPPROTEASEA"/>
</dbReference>
<evidence type="ECO:0000256" key="4">
    <source>
        <dbReference type="ARBA" id="ARBA00023186"/>
    </source>
</evidence>
<proteinExistence type="inferred from homology"/>
<dbReference type="SUPFAM" id="SSF81923">
    <property type="entry name" value="Double Clp-N motif"/>
    <property type="match status" value="1"/>
</dbReference>
<dbReference type="InterPro" id="IPR019489">
    <property type="entry name" value="Clp_ATPase_C"/>
</dbReference>
<feature type="region of interest" description="Disordered" evidence="7">
    <location>
        <begin position="162"/>
        <end position="190"/>
    </location>
</feature>
<evidence type="ECO:0000256" key="3">
    <source>
        <dbReference type="ARBA" id="ARBA00022840"/>
    </source>
</evidence>
<dbReference type="InterPro" id="IPR003593">
    <property type="entry name" value="AAA+_ATPase"/>
</dbReference>
<dbReference type="InterPro" id="IPR004176">
    <property type="entry name" value="Clp_R_N"/>
</dbReference>
<evidence type="ECO:0000256" key="2">
    <source>
        <dbReference type="ARBA" id="ARBA00022741"/>
    </source>
</evidence>
<dbReference type="CDD" id="cd19499">
    <property type="entry name" value="RecA-like_ClpB_Hsp104-like"/>
    <property type="match status" value="1"/>
</dbReference>
<organism evidence="10 11">
    <name type="scientific">Centipeda periodontii DSM 2778</name>
    <dbReference type="NCBI Taxonomy" id="888060"/>
    <lineage>
        <taxon>Bacteria</taxon>
        <taxon>Bacillati</taxon>
        <taxon>Bacillota</taxon>
        <taxon>Negativicutes</taxon>
        <taxon>Selenomonadales</taxon>
        <taxon>Selenomonadaceae</taxon>
        <taxon>Centipeda</taxon>
    </lineage>
</organism>
<dbReference type="FunFam" id="3.40.50.300:FF:000025">
    <property type="entry name" value="ATP-dependent Clp protease subunit"/>
    <property type="match status" value="1"/>
</dbReference>
<dbReference type="GO" id="GO:0016887">
    <property type="term" value="F:ATP hydrolysis activity"/>
    <property type="evidence" value="ECO:0007669"/>
    <property type="project" value="InterPro"/>
</dbReference>
<feature type="region of interest" description="Disordered" evidence="7">
    <location>
        <begin position="835"/>
        <end position="854"/>
    </location>
</feature>
<comment type="caution">
    <text evidence="10">The sequence shown here is derived from an EMBL/GenBank/DDBJ whole genome shotgun (WGS) entry which is preliminary data.</text>
</comment>
<dbReference type="Gene3D" id="1.10.1780.10">
    <property type="entry name" value="Clp, N-terminal domain"/>
    <property type="match status" value="1"/>
</dbReference>
<dbReference type="EMBL" id="AFHQ01000054">
    <property type="protein sequence ID" value="EGK57649.1"/>
    <property type="molecule type" value="Genomic_DNA"/>
</dbReference>
<keyword evidence="10" id="KW-0645">Protease</keyword>
<dbReference type="FunFam" id="3.40.50.300:FF:000010">
    <property type="entry name" value="Chaperone clpB 1, putative"/>
    <property type="match status" value="1"/>
</dbReference>
<dbReference type="GO" id="GO:0005737">
    <property type="term" value="C:cytoplasm"/>
    <property type="evidence" value="ECO:0007669"/>
    <property type="project" value="TreeGrafter"/>
</dbReference>
<dbReference type="GO" id="GO:0006508">
    <property type="term" value="P:proteolysis"/>
    <property type="evidence" value="ECO:0007669"/>
    <property type="project" value="UniProtKB-KW"/>
</dbReference>
<evidence type="ECO:0000259" key="9">
    <source>
        <dbReference type="PROSITE" id="PS51903"/>
    </source>
</evidence>
<dbReference type="Gene3D" id="1.10.8.60">
    <property type="match status" value="2"/>
</dbReference>
<dbReference type="AlphaFoldDB" id="F5RPI1"/>
<dbReference type="SMART" id="SM00382">
    <property type="entry name" value="AAA"/>
    <property type="match status" value="2"/>
</dbReference>
<evidence type="ECO:0000313" key="10">
    <source>
        <dbReference type="EMBL" id="EGK57649.1"/>
    </source>
</evidence>
<keyword evidence="4 6" id="KW-0143">Chaperone</keyword>
<evidence type="ECO:0000259" key="8">
    <source>
        <dbReference type="PROSITE" id="PS50151"/>
    </source>
</evidence>
<dbReference type="InterPro" id="IPR041546">
    <property type="entry name" value="ClpA/ClpB_AAA_lid"/>
</dbReference>
<dbReference type="Pfam" id="PF10431">
    <property type="entry name" value="ClpB_D2-small"/>
    <property type="match status" value="1"/>
</dbReference>
<dbReference type="SMART" id="SM01086">
    <property type="entry name" value="ClpB_D2-small"/>
    <property type="match status" value="1"/>
</dbReference>
<dbReference type="HOGENOM" id="CLU_005070_4_1_9"/>
<dbReference type="InterPro" id="IPR036628">
    <property type="entry name" value="Clp_N_dom_sf"/>
</dbReference>
<dbReference type="PANTHER" id="PTHR11638:SF18">
    <property type="entry name" value="HEAT SHOCK PROTEIN 104"/>
    <property type="match status" value="1"/>
</dbReference>